<evidence type="ECO:0000313" key="3">
    <source>
        <dbReference type="Proteomes" id="UP000188268"/>
    </source>
</evidence>
<protein>
    <submittedName>
        <fullName evidence="2">Uncharacterized protein</fullName>
    </submittedName>
</protein>
<feature type="compositionally biased region" description="Basic and acidic residues" evidence="1">
    <location>
        <begin position="11"/>
        <end position="20"/>
    </location>
</feature>
<gene>
    <name evidence="2" type="ORF">CCACVL1_02253</name>
</gene>
<evidence type="ECO:0000256" key="1">
    <source>
        <dbReference type="SAM" id="MobiDB-lite"/>
    </source>
</evidence>
<sequence>MKSVNRASEQCLRKSTECSPEHVQLPQARAITNAQKKSAQ</sequence>
<feature type="region of interest" description="Disordered" evidence="1">
    <location>
        <begin position="1"/>
        <end position="40"/>
    </location>
</feature>
<reference evidence="2 3" key="1">
    <citation type="submission" date="2013-09" db="EMBL/GenBank/DDBJ databases">
        <title>Corchorus capsularis genome sequencing.</title>
        <authorList>
            <person name="Alam M."/>
            <person name="Haque M.S."/>
            <person name="Islam M.S."/>
            <person name="Emdad E.M."/>
            <person name="Islam M.M."/>
            <person name="Ahmed B."/>
            <person name="Halim A."/>
            <person name="Hossen Q.M.M."/>
            <person name="Hossain M.Z."/>
            <person name="Ahmed R."/>
            <person name="Khan M.M."/>
            <person name="Islam R."/>
            <person name="Rashid M.M."/>
            <person name="Khan S.A."/>
            <person name="Rahman M.S."/>
            <person name="Alam M."/>
        </authorList>
    </citation>
    <scope>NUCLEOTIDE SEQUENCE [LARGE SCALE GENOMIC DNA]</scope>
    <source>
        <strain evidence="3">cv. CVL-1</strain>
        <tissue evidence="2">Whole seedling</tissue>
    </source>
</reference>
<keyword evidence="3" id="KW-1185">Reference proteome</keyword>
<dbReference type="AlphaFoldDB" id="A0A1R3K9S8"/>
<name>A0A1R3K9S8_COCAP</name>
<organism evidence="2 3">
    <name type="scientific">Corchorus capsularis</name>
    <name type="common">Jute</name>
    <dbReference type="NCBI Taxonomy" id="210143"/>
    <lineage>
        <taxon>Eukaryota</taxon>
        <taxon>Viridiplantae</taxon>
        <taxon>Streptophyta</taxon>
        <taxon>Embryophyta</taxon>
        <taxon>Tracheophyta</taxon>
        <taxon>Spermatophyta</taxon>
        <taxon>Magnoliopsida</taxon>
        <taxon>eudicotyledons</taxon>
        <taxon>Gunneridae</taxon>
        <taxon>Pentapetalae</taxon>
        <taxon>rosids</taxon>
        <taxon>malvids</taxon>
        <taxon>Malvales</taxon>
        <taxon>Malvaceae</taxon>
        <taxon>Grewioideae</taxon>
        <taxon>Apeibeae</taxon>
        <taxon>Corchorus</taxon>
    </lineage>
</organism>
<dbReference type="EMBL" id="AWWV01005939">
    <property type="protein sequence ID" value="OMP03816.1"/>
    <property type="molecule type" value="Genomic_DNA"/>
</dbReference>
<proteinExistence type="predicted"/>
<dbReference type="Gramene" id="OMP03816">
    <property type="protein sequence ID" value="OMP03816"/>
    <property type="gene ID" value="CCACVL1_02253"/>
</dbReference>
<comment type="caution">
    <text evidence="2">The sequence shown here is derived from an EMBL/GenBank/DDBJ whole genome shotgun (WGS) entry which is preliminary data.</text>
</comment>
<dbReference type="Proteomes" id="UP000188268">
    <property type="component" value="Unassembled WGS sequence"/>
</dbReference>
<feature type="compositionally biased region" description="Polar residues" evidence="1">
    <location>
        <begin position="30"/>
        <end position="40"/>
    </location>
</feature>
<accession>A0A1R3K9S8</accession>
<evidence type="ECO:0000313" key="2">
    <source>
        <dbReference type="EMBL" id="OMP03816.1"/>
    </source>
</evidence>